<dbReference type="Proteomes" id="UP000504629">
    <property type="component" value="Unplaced"/>
</dbReference>
<name>A0A6J2K774_BOMMA</name>
<keyword evidence="1" id="KW-1133">Transmembrane helix</keyword>
<evidence type="ECO:0000313" key="3">
    <source>
        <dbReference type="RefSeq" id="XP_028038121.1"/>
    </source>
</evidence>
<evidence type="ECO:0000256" key="1">
    <source>
        <dbReference type="SAM" id="Phobius"/>
    </source>
</evidence>
<dbReference type="OrthoDB" id="445341at2759"/>
<keyword evidence="1" id="KW-0812">Transmembrane</keyword>
<keyword evidence="1" id="KW-0472">Membrane</keyword>
<protein>
    <submittedName>
        <fullName evidence="3">Uncharacterized protein LOC114248893</fullName>
    </submittedName>
</protein>
<sequence length="457" mass="53964">MYIAFKWLVGISVAMWLAMCSLQIILKRNTKPNTGIYQGVYFHSTSRLKNYTLPKPKKVDVIVLNSKSVTLVYCLIITVGALAFSIFQKEFIKIFTEKNFAVNNLMIWIFHKVQSIFKNTARCCCIAVVECLIEIKNIYRNTLIKTRSLVYEQNTTEYRQSIKCKSILDYVFFKKLKEFDEERKTLKSFLITALNENRRIRMQYQLQIMAKDRFKRYNEDSQKLIKENRFKCIHLQQLYWVAQQEILFLKKLVQKLQKAKKEADLNCVCLINEINKSSDEKLKVNCRNFVTTKDVSLNSDLIDVRQSILQQCNGSNNTFNKNEFSTMKRQEYTSITELKQDNNSLLRPRTVVSRFSGEYFWTVKDKNGKIEKLYDYSCQSVGNCDVIHRIRQYTVYYDKDYLLDFTKSNMSNSDITDHTSKLYKQLPPINNRFLTGSEEFHNFMKNNKGVILPFRKS</sequence>
<dbReference type="RefSeq" id="XP_028038121.1">
    <property type="nucleotide sequence ID" value="XM_028182320.1"/>
</dbReference>
<feature type="transmembrane region" description="Helical" evidence="1">
    <location>
        <begin position="7"/>
        <end position="26"/>
    </location>
</feature>
<proteinExistence type="predicted"/>
<dbReference type="AlphaFoldDB" id="A0A6J2K774"/>
<dbReference type="GeneID" id="114248893"/>
<evidence type="ECO:0000313" key="2">
    <source>
        <dbReference type="Proteomes" id="UP000504629"/>
    </source>
</evidence>
<feature type="transmembrane region" description="Helical" evidence="1">
    <location>
        <begin position="70"/>
        <end position="87"/>
    </location>
</feature>
<dbReference type="KEGG" id="bman:114248893"/>
<gene>
    <name evidence="3" type="primary">LOC114248893</name>
</gene>
<accession>A0A6J2K774</accession>
<keyword evidence="2" id="KW-1185">Reference proteome</keyword>
<reference evidence="3" key="1">
    <citation type="submission" date="2025-08" db="UniProtKB">
        <authorList>
            <consortium name="RefSeq"/>
        </authorList>
    </citation>
    <scope>IDENTIFICATION</scope>
    <source>
        <tissue evidence="3">Silk gland</tissue>
    </source>
</reference>
<organism evidence="2 3">
    <name type="scientific">Bombyx mandarina</name>
    <name type="common">Wild silk moth</name>
    <name type="synonym">Wild silkworm</name>
    <dbReference type="NCBI Taxonomy" id="7092"/>
    <lineage>
        <taxon>Eukaryota</taxon>
        <taxon>Metazoa</taxon>
        <taxon>Ecdysozoa</taxon>
        <taxon>Arthropoda</taxon>
        <taxon>Hexapoda</taxon>
        <taxon>Insecta</taxon>
        <taxon>Pterygota</taxon>
        <taxon>Neoptera</taxon>
        <taxon>Endopterygota</taxon>
        <taxon>Lepidoptera</taxon>
        <taxon>Glossata</taxon>
        <taxon>Ditrysia</taxon>
        <taxon>Bombycoidea</taxon>
        <taxon>Bombycidae</taxon>
        <taxon>Bombycinae</taxon>
        <taxon>Bombyx</taxon>
    </lineage>
</organism>